<dbReference type="SUPFAM" id="SSF53474">
    <property type="entry name" value="alpha/beta-Hydrolases"/>
    <property type="match status" value="1"/>
</dbReference>
<evidence type="ECO:0000313" key="2">
    <source>
        <dbReference type="Proteomes" id="UP000597301"/>
    </source>
</evidence>
<dbReference type="Proteomes" id="UP000597301">
    <property type="component" value="Unassembled WGS sequence"/>
</dbReference>
<dbReference type="InterPro" id="IPR029058">
    <property type="entry name" value="AB_hydrolase_fold"/>
</dbReference>
<dbReference type="EMBL" id="BMHM01000009">
    <property type="protein sequence ID" value="GGC99839.1"/>
    <property type="molecule type" value="Genomic_DNA"/>
</dbReference>
<keyword evidence="2" id="KW-1185">Reference proteome</keyword>
<evidence type="ECO:0000313" key="1">
    <source>
        <dbReference type="EMBL" id="GGC99839.1"/>
    </source>
</evidence>
<proteinExistence type="predicted"/>
<protein>
    <submittedName>
        <fullName evidence="1">Uncharacterized protein</fullName>
    </submittedName>
</protein>
<comment type="caution">
    <text evidence="1">The sequence shown here is derived from an EMBL/GenBank/DDBJ whole genome shotgun (WGS) entry which is preliminary data.</text>
</comment>
<reference evidence="2" key="1">
    <citation type="journal article" date="2019" name="Int. J. Syst. Evol. Microbiol.">
        <title>The Global Catalogue of Microorganisms (GCM) 10K type strain sequencing project: providing services to taxonomists for standard genome sequencing and annotation.</title>
        <authorList>
            <consortium name="The Broad Institute Genomics Platform"/>
            <consortium name="The Broad Institute Genome Sequencing Center for Infectious Disease"/>
            <person name="Wu L."/>
            <person name="Ma J."/>
        </authorList>
    </citation>
    <scope>NUCLEOTIDE SEQUENCE [LARGE SCALE GENOMIC DNA]</scope>
    <source>
        <strain evidence="2">CGMCC 1.15122</strain>
    </source>
</reference>
<accession>A0ABQ1PMW8</accession>
<gene>
    <name evidence="1" type="ORF">GCM10011382_32960</name>
</gene>
<organism evidence="1 2">
    <name type="scientific">Vreelandella lutescens</name>
    <dbReference type="NCBI Taxonomy" id="1602943"/>
    <lineage>
        <taxon>Bacteria</taxon>
        <taxon>Pseudomonadati</taxon>
        <taxon>Pseudomonadota</taxon>
        <taxon>Gammaproteobacteria</taxon>
        <taxon>Oceanospirillales</taxon>
        <taxon>Halomonadaceae</taxon>
        <taxon>Vreelandella</taxon>
    </lineage>
</organism>
<dbReference type="RefSeq" id="WP_188640588.1">
    <property type="nucleotide sequence ID" value="NZ_BMHM01000009.1"/>
</dbReference>
<dbReference type="Gene3D" id="3.40.50.1820">
    <property type="entry name" value="alpha/beta hydrolase"/>
    <property type="match status" value="1"/>
</dbReference>
<sequence>MSWAIKRIGDERSFDRWGKPVEFTTLASFEDSNVSTSGIYSIFEQGALIDLNVEVCVGKPLVVFFNGAQKRDTGIKLPIFSGLSVAPKGKVSRLSINDPCLYMADDINMAWYVGSKYFSLQNSIVPRIIDKVIALTQASSVIFIGGSAGGMASLYYARKFPGAFCITSNPQTNILDYYKPHVNRFLSNCLGVESVALVKENPRAVGEAVMNIRTYYGGSVKNPTIYLQNIQDEHHVVRHFTPFIKSLKMKVPEEVGSKQMNNRLLVHLGDWGKGHKSAPREFWANMLNNVVENEGHWDTLFKEKRASELLQ</sequence>
<name>A0ABQ1PMW8_9GAMM</name>